<dbReference type="SUPFAM" id="SSF52833">
    <property type="entry name" value="Thioredoxin-like"/>
    <property type="match status" value="1"/>
</dbReference>
<name>A0A562WQ86_9BACT</name>
<keyword evidence="4" id="KW-1185">Reference proteome</keyword>
<sequence length="335" mass="36840">MTKRLFTLSLLLTGVGLILSILSATDLCNFGGCTEAHQYRFHRVTLPILGMVYFGLLATAQILSSRLALAGLTTTLLLAGGAGAELTMIHLQKNVIKAWCPLCLGIAGVVYLLCIMRTFRYFRELGRSSVMKKRLFANSLLVALVALAGFLISFTGIMKMDATADQHDFSLGKPKGTVEVYVFSDWFCPVCQKVEPVIEAAFPTLSQKAKVTFVDKAIHPESMNFVPYHLSFAVNEKEKYLQLRRVLFAVARKTKNPTLTDITSAIAPLKVTYKQLSFMEVTQQMGKFQALSGQFKVNATPTMVFFNTKTNKSKALVGGNEITADGIVKALKSVE</sequence>
<dbReference type="Pfam" id="PF13098">
    <property type="entry name" value="Thioredoxin_2"/>
    <property type="match status" value="1"/>
</dbReference>
<feature type="transmembrane region" description="Helical" evidence="1">
    <location>
        <begin position="40"/>
        <end position="60"/>
    </location>
</feature>
<dbReference type="InterPro" id="IPR012336">
    <property type="entry name" value="Thioredoxin-like_fold"/>
</dbReference>
<evidence type="ECO:0000256" key="1">
    <source>
        <dbReference type="SAM" id="Phobius"/>
    </source>
</evidence>
<organism evidence="3 4">
    <name type="scientific">Geobacter argillaceus</name>
    <dbReference type="NCBI Taxonomy" id="345631"/>
    <lineage>
        <taxon>Bacteria</taxon>
        <taxon>Pseudomonadati</taxon>
        <taxon>Thermodesulfobacteriota</taxon>
        <taxon>Desulfuromonadia</taxon>
        <taxon>Geobacterales</taxon>
        <taxon>Geobacteraceae</taxon>
        <taxon>Geobacter</taxon>
    </lineage>
</organism>
<keyword evidence="1" id="KW-1133">Transmembrane helix</keyword>
<gene>
    <name evidence="3" type="ORF">JN12_00834</name>
</gene>
<keyword evidence="3" id="KW-0413">Isomerase</keyword>
<feature type="transmembrane region" description="Helical" evidence="1">
    <location>
        <begin position="135"/>
        <end position="158"/>
    </location>
</feature>
<evidence type="ECO:0000313" key="3">
    <source>
        <dbReference type="EMBL" id="TWJ32395.1"/>
    </source>
</evidence>
<dbReference type="EMBL" id="VLLN01000004">
    <property type="protein sequence ID" value="TWJ32395.1"/>
    <property type="molecule type" value="Genomic_DNA"/>
</dbReference>
<comment type="caution">
    <text evidence="3">The sequence shown here is derived from an EMBL/GenBank/DDBJ whole genome shotgun (WGS) entry which is preliminary data.</text>
</comment>
<dbReference type="InterPro" id="IPR036249">
    <property type="entry name" value="Thioredoxin-like_sf"/>
</dbReference>
<dbReference type="InterPro" id="IPR038354">
    <property type="entry name" value="VKOR_sf"/>
</dbReference>
<feature type="transmembrane region" description="Helical" evidence="1">
    <location>
        <begin position="67"/>
        <end position="89"/>
    </location>
</feature>
<dbReference type="Proteomes" id="UP000319449">
    <property type="component" value="Unassembled WGS sequence"/>
</dbReference>
<keyword evidence="1" id="KW-0472">Membrane</keyword>
<evidence type="ECO:0000313" key="4">
    <source>
        <dbReference type="Proteomes" id="UP000319449"/>
    </source>
</evidence>
<dbReference type="Gene3D" id="1.20.1440.130">
    <property type="entry name" value="VKOR domain"/>
    <property type="match status" value="1"/>
</dbReference>
<dbReference type="CDD" id="cd12921">
    <property type="entry name" value="VKOR_4"/>
    <property type="match status" value="1"/>
</dbReference>
<proteinExistence type="predicted"/>
<protein>
    <submittedName>
        <fullName evidence="3">Protein-disulfide isomerase</fullName>
    </submittedName>
</protein>
<feature type="transmembrane region" description="Helical" evidence="1">
    <location>
        <begin position="95"/>
        <end position="114"/>
    </location>
</feature>
<dbReference type="Gene3D" id="3.40.30.10">
    <property type="entry name" value="Glutaredoxin"/>
    <property type="match status" value="1"/>
</dbReference>
<feature type="domain" description="Thioredoxin-like fold" evidence="2">
    <location>
        <begin position="175"/>
        <end position="318"/>
    </location>
</feature>
<dbReference type="GO" id="GO:0016853">
    <property type="term" value="F:isomerase activity"/>
    <property type="evidence" value="ECO:0007669"/>
    <property type="project" value="UniProtKB-KW"/>
</dbReference>
<evidence type="ECO:0000259" key="2">
    <source>
        <dbReference type="Pfam" id="PF13098"/>
    </source>
</evidence>
<dbReference type="AlphaFoldDB" id="A0A562WQ86"/>
<accession>A0A562WQ86</accession>
<reference evidence="3 4" key="1">
    <citation type="submission" date="2019-07" db="EMBL/GenBank/DDBJ databases">
        <title>Genomic Encyclopedia of Archaeal and Bacterial Type Strains, Phase II (KMG-II): from individual species to whole genera.</title>
        <authorList>
            <person name="Goeker M."/>
        </authorList>
    </citation>
    <scope>NUCLEOTIDE SEQUENCE [LARGE SCALE GENOMIC DNA]</scope>
    <source>
        <strain evidence="3 4">ATCC BAA-1139</strain>
    </source>
</reference>
<dbReference type="RefSeq" id="WP_170241842.1">
    <property type="nucleotide sequence ID" value="NZ_VLLN01000004.1"/>
</dbReference>
<keyword evidence="1" id="KW-0812">Transmembrane</keyword>